<dbReference type="CDD" id="cd02440">
    <property type="entry name" value="AdoMet_MTases"/>
    <property type="match status" value="1"/>
</dbReference>
<organism evidence="2">
    <name type="scientific">Candidatus Iainarchaeum sp</name>
    <dbReference type="NCBI Taxonomy" id="3101447"/>
    <lineage>
        <taxon>Archaea</taxon>
        <taxon>Candidatus Iainarchaeota</taxon>
        <taxon>Candidatus Iainarchaeia</taxon>
        <taxon>Candidatus Iainarchaeales</taxon>
        <taxon>Candidatus Iainarchaeaceae</taxon>
        <taxon>Candidatus Iainarchaeum</taxon>
    </lineage>
</organism>
<dbReference type="GO" id="GO:0032259">
    <property type="term" value="P:methylation"/>
    <property type="evidence" value="ECO:0007669"/>
    <property type="project" value="UniProtKB-KW"/>
</dbReference>
<dbReference type="AlphaFoldDB" id="A0A7T9DKS2"/>
<evidence type="ECO:0000313" key="2">
    <source>
        <dbReference type="EMBL" id="QQR93060.1"/>
    </source>
</evidence>
<dbReference type="PANTHER" id="PTHR42912">
    <property type="entry name" value="METHYLTRANSFERASE"/>
    <property type="match status" value="1"/>
</dbReference>
<keyword evidence="2" id="KW-0808">Transferase</keyword>
<sequence length="232" mass="27094">MDWKEDQQWLDMVEKNLYPPKQFVFEKEIEKLLKEYDFGNKRVLDYGCGAGKVGLLAKKAGANVIGVDVSEILLSVAKERIAVERLSTQKTGFDDDYFDFIFCFMVLHVVPDPVLVIQELSRVLKPSGKLLFAIVHPFSVSWDENETYSFDQSQYFYKQKRKWTFHLKNNKSFQADYFHRPLSFYYSAFSSYFVINRIDEPTLPTRFFHSKKYAPIEYLFGTASKVVCGDNS</sequence>
<accession>A0A7T9DKS2</accession>
<dbReference type="Gene3D" id="3.40.50.150">
    <property type="entry name" value="Vaccinia Virus protein VP39"/>
    <property type="match status" value="1"/>
</dbReference>
<dbReference type="Proteomes" id="UP000596004">
    <property type="component" value="Chromosome"/>
</dbReference>
<dbReference type="InterPro" id="IPR029063">
    <property type="entry name" value="SAM-dependent_MTases_sf"/>
</dbReference>
<feature type="domain" description="Methyltransferase type 11" evidence="1">
    <location>
        <begin position="44"/>
        <end position="132"/>
    </location>
</feature>
<gene>
    <name evidence="2" type="ORF">IPJ89_02350</name>
</gene>
<protein>
    <submittedName>
        <fullName evidence="2">Class I SAM-dependent methyltransferase</fullName>
    </submittedName>
</protein>
<dbReference type="InterPro" id="IPR013216">
    <property type="entry name" value="Methyltransf_11"/>
</dbReference>
<keyword evidence="2" id="KW-0489">Methyltransferase</keyword>
<dbReference type="InterPro" id="IPR050508">
    <property type="entry name" value="Methyltransf_Superfamily"/>
</dbReference>
<dbReference type="Pfam" id="PF08241">
    <property type="entry name" value="Methyltransf_11"/>
    <property type="match status" value="1"/>
</dbReference>
<evidence type="ECO:0000259" key="1">
    <source>
        <dbReference type="Pfam" id="PF08241"/>
    </source>
</evidence>
<proteinExistence type="predicted"/>
<name>A0A7T9DKS2_9ARCH</name>
<reference evidence="2" key="1">
    <citation type="submission" date="2020-11" db="EMBL/GenBank/DDBJ databases">
        <title>Connecting structure to function with the recovery of over 1000 high-quality activated sludge metagenome-assembled genomes encoding full-length rRNA genes using long-read sequencing.</title>
        <authorList>
            <person name="Singleton C.M."/>
            <person name="Petriglieri F."/>
            <person name="Kristensen J.M."/>
            <person name="Kirkegaard R.H."/>
            <person name="Michaelsen T.Y."/>
            <person name="Andersen M.H."/>
            <person name="Karst S.M."/>
            <person name="Dueholm M.S."/>
            <person name="Nielsen P.H."/>
            <person name="Albertsen M."/>
        </authorList>
    </citation>
    <scope>NUCLEOTIDE SEQUENCE</scope>
    <source>
        <strain evidence="2">Fred_18-Q3-R57-64_BAT3C.431</strain>
    </source>
</reference>
<dbReference type="EMBL" id="CP064981">
    <property type="protein sequence ID" value="QQR93060.1"/>
    <property type="molecule type" value="Genomic_DNA"/>
</dbReference>
<dbReference type="SUPFAM" id="SSF53335">
    <property type="entry name" value="S-adenosyl-L-methionine-dependent methyltransferases"/>
    <property type="match status" value="1"/>
</dbReference>
<dbReference type="GO" id="GO:0008757">
    <property type="term" value="F:S-adenosylmethionine-dependent methyltransferase activity"/>
    <property type="evidence" value="ECO:0007669"/>
    <property type="project" value="InterPro"/>
</dbReference>